<dbReference type="PROSITE" id="PS51396">
    <property type="entry name" value="PUL"/>
    <property type="match status" value="1"/>
</dbReference>
<dbReference type="InterPro" id="IPR001680">
    <property type="entry name" value="WD40_rpt"/>
</dbReference>
<gene>
    <name evidence="9" type="ORF">A9F13_15g00759</name>
</gene>
<protein>
    <submittedName>
        <fullName evidence="9">Ubiquitin homeostasis protein</fullName>
    </submittedName>
</protein>
<evidence type="ECO:0000256" key="2">
    <source>
        <dbReference type="ARBA" id="ARBA00022490"/>
    </source>
</evidence>
<name>A0AA91PWQ3_CLALS</name>
<dbReference type="PROSITE" id="PS50082">
    <property type="entry name" value="WD_REPEATS_2"/>
    <property type="match status" value="4"/>
</dbReference>
<dbReference type="GO" id="GO:0043130">
    <property type="term" value="F:ubiquitin binding"/>
    <property type="evidence" value="ECO:0007669"/>
    <property type="project" value="TreeGrafter"/>
</dbReference>
<dbReference type="CDD" id="cd00200">
    <property type="entry name" value="WD40"/>
    <property type="match status" value="1"/>
</dbReference>
<evidence type="ECO:0000259" key="7">
    <source>
        <dbReference type="PROSITE" id="PS51394"/>
    </source>
</evidence>
<dbReference type="Pfam" id="PF00400">
    <property type="entry name" value="WD40"/>
    <property type="match status" value="5"/>
</dbReference>
<feature type="repeat" description="WD" evidence="5">
    <location>
        <begin position="175"/>
        <end position="215"/>
    </location>
</feature>
<dbReference type="InterPro" id="IPR011989">
    <property type="entry name" value="ARM-like"/>
</dbReference>
<dbReference type="PANTHER" id="PTHR19849:SF0">
    <property type="entry name" value="PHOSPHOLIPASE A-2-ACTIVATING PROTEIN"/>
    <property type="match status" value="1"/>
</dbReference>
<feature type="region of interest" description="Disordered" evidence="6">
    <location>
        <begin position="440"/>
        <end position="467"/>
    </location>
</feature>
<evidence type="ECO:0000313" key="10">
    <source>
        <dbReference type="Proteomes" id="UP000195602"/>
    </source>
</evidence>
<dbReference type="KEGG" id="clus:A9F13_15g00759"/>
<evidence type="ECO:0000313" key="9">
    <source>
        <dbReference type="EMBL" id="OVF07101.1"/>
    </source>
</evidence>
<dbReference type="EMBL" id="LYUB02000015">
    <property type="protein sequence ID" value="OVF07101.1"/>
    <property type="molecule type" value="Genomic_DNA"/>
</dbReference>
<feature type="repeat" description="WD" evidence="5">
    <location>
        <begin position="216"/>
        <end position="246"/>
    </location>
</feature>
<keyword evidence="3 5" id="KW-0853">WD repeat</keyword>
<dbReference type="Gene3D" id="3.10.20.870">
    <property type="entry name" value="PFU (PLAA family ubiquitin binding), C-terminal domain"/>
    <property type="match status" value="1"/>
</dbReference>
<dbReference type="GO" id="GO:0043161">
    <property type="term" value="P:proteasome-mediated ubiquitin-dependent protein catabolic process"/>
    <property type="evidence" value="ECO:0007669"/>
    <property type="project" value="TreeGrafter"/>
</dbReference>
<evidence type="ECO:0000256" key="4">
    <source>
        <dbReference type="ARBA" id="ARBA00022737"/>
    </source>
</evidence>
<dbReference type="InterPro" id="IPR015943">
    <property type="entry name" value="WD40/YVTN_repeat-like_dom_sf"/>
</dbReference>
<keyword evidence="4" id="KW-0677">Repeat</keyword>
<reference evidence="9 10" key="1">
    <citation type="submission" date="2017-04" db="EMBL/GenBank/DDBJ databases">
        <title>Draft genome of the yeast Clavispora lusitaniae type strain CBS 6936.</title>
        <authorList>
            <person name="Durrens P."/>
            <person name="Klopp C."/>
            <person name="Biteau N."/>
            <person name="Fitton-Ouhabi V."/>
            <person name="Dementhon K."/>
            <person name="Accoceberry I."/>
            <person name="Sherman D.J."/>
            <person name="Noel T."/>
        </authorList>
    </citation>
    <scope>NUCLEOTIDE SEQUENCE [LARGE SCALE GENOMIC DNA]</scope>
    <source>
        <strain evidence="9 10">CBS 6936</strain>
    </source>
</reference>
<evidence type="ECO:0000259" key="8">
    <source>
        <dbReference type="PROSITE" id="PS51396"/>
    </source>
</evidence>
<evidence type="ECO:0000256" key="5">
    <source>
        <dbReference type="PROSITE-ProRule" id="PRU00221"/>
    </source>
</evidence>
<comment type="subcellular location">
    <subcellularLocation>
        <location evidence="1">Cytoplasm</location>
    </subcellularLocation>
</comment>
<dbReference type="Gene3D" id="2.130.10.10">
    <property type="entry name" value="YVTN repeat-like/Quinoprotein amine dehydrogenase"/>
    <property type="match status" value="1"/>
</dbReference>
<dbReference type="Gene3D" id="1.25.10.10">
    <property type="entry name" value="Leucine-rich Repeat Variant"/>
    <property type="match status" value="1"/>
</dbReference>
<feature type="compositionally biased region" description="Polar residues" evidence="6">
    <location>
        <begin position="443"/>
        <end position="452"/>
    </location>
</feature>
<feature type="domain" description="PUL" evidence="8">
    <location>
        <begin position="467"/>
        <end position="729"/>
    </location>
</feature>
<dbReference type="InterPro" id="IPR013535">
    <property type="entry name" value="PUL_dom"/>
</dbReference>
<dbReference type="SUPFAM" id="SSF50978">
    <property type="entry name" value="WD40 repeat-like"/>
    <property type="match status" value="1"/>
</dbReference>
<dbReference type="SMART" id="SM00320">
    <property type="entry name" value="WD40"/>
    <property type="match status" value="7"/>
</dbReference>
<feature type="repeat" description="WD" evidence="5">
    <location>
        <begin position="96"/>
        <end position="129"/>
    </location>
</feature>
<evidence type="ECO:0000256" key="1">
    <source>
        <dbReference type="ARBA" id="ARBA00004496"/>
    </source>
</evidence>
<dbReference type="PROSITE" id="PS00678">
    <property type="entry name" value="WD_REPEATS_1"/>
    <property type="match status" value="2"/>
</dbReference>
<keyword evidence="2" id="KW-0963">Cytoplasm</keyword>
<dbReference type="InterPro" id="IPR020472">
    <property type="entry name" value="WD40_PAC1"/>
</dbReference>
<evidence type="ECO:0000256" key="3">
    <source>
        <dbReference type="ARBA" id="ARBA00022574"/>
    </source>
</evidence>
<evidence type="ECO:0000256" key="6">
    <source>
        <dbReference type="SAM" id="MobiDB-lite"/>
    </source>
</evidence>
<dbReference type="GO" id="GO:0010992">
    <property type="term" value="P:ubiquitin recycling"/>
    <property type="evidence" value="ECO:0007669"/>
    <property type="project" value="TreeGrafter"/>
</dbReference>
<dbReference type="PRINTS" id="PR00320">
    <property type="entry name" value="GPROTEINBRPT"/>
</dbReference>
<dbReference type="InterPro" id="IPR038122">
    <property type="entry name" value="PFU_sf"/>
</dbReference>
<accession>A0AA91PWQ3</accession>
<sequence length="729" mass="78257">MYRLSTILSGHESDVRGVAAQGDLLVSCSRDGTARAWNLATGTHETFFRSASFINSISSVPELGLVAVAGKDAVIYLCEPHESYAKVGDDTGRFQLVGHTNNVCSVRSGFGKLVSSSWDNTAKVWDLQSFAVEHDLVGHEAAVWDAIFVDSDTVLTCSADRTIRRWHRGTQVATYTGHTDVVRRLAVLPGGRFVSASNDGSLKVWDMESGHVLHTLSGHASFVYDVAVTPHGLVSSGEDRTVCLWDASAWTVAQAISVPGISAWCVAVLPNGDVAVGTSDRHVYVFTESEERQAPLHVAEAYAQQVSAAAIPEQAVNLSRTDVPGIERLQQAGKREGETVMVRSTTGIVEAHQWSGGSWVKIGDVVSAAGSGTKQQYNGKEYDYVFDVDVADGQPPLKLPFNATDNPYTAAEKFLADNDLPASYADEVVRFIAKNTEGVEIGQTGNPSTGTDPSAGPGVAASTSPAASTPEASTVLVTFPDFKPEQLVRGYSKLSLPSDPSVPSALNDLVSRSALHLVDNVVPQILSLPGNQKLLGLDMLRICIPRITVADLIQSTDTAENILKMMLAALDDIAGEPTLVMMAARVSCNVTASVLFAQLFLTDEGSSTVFNSFFDDYAARFVKAVSSLEGTQSNKHFSSAAVAASAFFYNLSAYSIKNRMGSQSLLTIAELLDTVGELLVRADAEAAYRLCLTARNLRHGGVELRSWYSICKETYMSARFQEEYARIGV</sequence>
<organism evidence="9 10">
    <name type="scientific">Clavispora lusitaniae</name>
    <name type="common">Candida lusitaniae</name>
    <dbReference type="NCBI Taxonomy" id="36911"/>
    <lineage>
        <taxon>Eukaryota</taxon>
        <taxon>Fungi</taxon>
        <taxon>Dikarya</taxon>
        <taxon>Ascomycota</taxon>
        <taxon>Saccharomycotina</taxon>
        <taxon>Pichiomycetes</taxon>
        <taxon>Metschnikowiaceae</taxon>
        <taxon>Clavispora</taxon>
    </lineage>
</organism>
<dbReference type="PROSITE" id="PS51394">
    <property type="entry name" value="PFU"/>
    <property type="match status" value="1"/>
</dbReference>
<feature type="compositionally biased region" description="Low complexity" evidence="6">
    <location>
        <begin position="453"/>
        <end position="467"/>
    </location>
</feature>
<dbReference type="GO" id="GO:0005737">
    <property type="term" value="C:cytoplasm"/>
    <property type="evidence" value="ECO:0007669"/>
    <property type="project" value="UniProtKB-SubCell"/>
</dbReference>
<dbReference type="GO" id="GO:0005634">
    <property type="term" value="C:nucleus"/>
    <property type="evidence" value="ECO:0007669"/>
    <property type="project" value="TreeGrafter"/>
</dbReference>
<dbReference type="PANTHER" id="PTHR19849">
    <property type="entry name" value="PHOSPHOLIPASE A-2-ACTIVATING PROTEIN"/>
    <property type="match status" value="1"/>
</dbReference>
<dbReference type="PROSITE" id="PS50294">
    <property type="entry name" value="WD_REPEATS_REGION"/>
    <property type="match status" value="3"/>
</dbReference>
<feature type="domain" description="PFU" evidence="7">
    <location>
        <begin position="351"/>
        <end position="446"/>
    </location>
</feature>
<comment type="caution">
    <text evidence="9">The sequence shown here is derived from an EMBL/GenBank/DDBJ whole genome shotgun (WGS) entry which is preliminary data.</text>
</comment>
<dbReference type="InterPro" id="IPR019775">
    <property type="entry name" value="WD40_repeat_CS"/>
</dbReference>
<dbReference type="Pfam" id="PF09070">
    <property type="entry name" value="PFU"/>
    <property type="match status" value="1"/>
</dbReference>
<proteinExistence type="predicted"/>
<dbReference type="InterPro" id="IPR036322">
    <property type="entry name" value="WD40_repeat_dom_sf"/>
</dbReference>
<dbReference type="AlphaFoldDB" id="A0AA91PWQ3"/>
<feature type="repeat" description="WD" evidence="5">
    <location>
        <begin position="8"/>
        <end position="47"/>
    </location>
</feature>
<dbReference type="Proteomes" id="UP000195602">
    <property type="component" value="Unassembled WGS sequence"/>
</dbReference>
<dbReference type="InterPro" id="IPR015155">
    <property type="entry name" value="PFU"/>
</dbReference>
<dbReference type="Pfam" id="PF08324">
    <property type="entry name" value="PUL"/>
    <property type="match status" value="1"/>
</dbReference>